<dbReference type="GO" id="GO:0005886">
    <property type="term" value="C:plasma membrane"/>
    <property type="evidence" value="ECO:0007669"/>
    <property type="project" value="UniProtKB-SubCell"/>
</dbReference>
<dbReference type="GO" id="GO:0140581">
    <property type="term" value="F:P-type monovalent copper transporter activity"/>
    <property type="evidence" value="ECO:0007669"/>
    <property type="project" value="UniProtKB-EC"/>
</dbReference>
<dbReference type="Gene3D" id="2.70.150.10">
    <property type="entry name" value="Calcium-transporting ATPase, cytoplasmic transduction domain A"/>
    <property type="match status" value="1"/>
</dbReference>
<proteinExistence type="inferred from homology"/>
<sequence>MRSGWRERPGSSPSPPRWRWSASVGNVGNGKRLRFWPSGTVNAAQQMTQSRRGIMTTQSVKSSVAGAQVSAQSFSASQVFAVWKSNYELFLAAITLVALLIGWLGGSVTQVLPGWAVTMAAVVAFMAGGYSGLMGAIEEARQGRLDIDFLMITAALGAAAIGEWEEGALLLFLFTLSGALEEFAMDRTRKAIEALSDLRPEVAVVRRDGQELTLPVEELVVGDVVLVRPGERLPVDGVVIKGTTHIDQSPITGESVPVYKEPGDQVYAGTINGGGALEVEVTKPASESTLSKIIKLVAEARQDASPTQRFIDRFSQPYTYGVIIATLLAIVIPWLWVDEPFSDTLYRAMTLMVVASPCALIISTPASILSAIAAAARGGVLFKGGAYLEKAAHISIVAFDKTGTLTHGKPVVTNLHPLSGHSREDLLRLAGSAELLSEHHIGRAIVEMAQQEGIPLETPAEFHAVAGHGIQATFERGDHTETIFIGNDKLFMNEKMDFSPAIRVIGDALQKQGKTAMLVVRRSTVEDTLGSERDWEVVGYIAVADTVRPEARATVEALRKQGIQRIVMLTGDNRAVANNIAQEVGIEEVYSELLPEQKVEIVQQLVQEGKTAMVGDGVNDAPALATATLGIAMGAGGTDVALETADVVLMASDLSKLPFLLHLGRRAEQIVRQNVIFSVAVIVSLVLATIVLPIFIPGFYLPLPLGVVGHEGSTLVVVTNGLRMLAIRPQSL</sequence>
<evidence type="ECO:0000256" key="4">
    <source>
        <dbReference type="ARBA" id="ARBA00022448"/>
    </source>
</evidence>
<evidence type="ECO:0000313" key="21">
    <source>
        <dbReference type="Proteomes" id="UP000317371"/>
    </source>
</evidence>
<dbReference type="InterPro" id="IPR027256">
    <property type="entry name" value="P-typ_ATPase_IB"/>
</dbReference>
<evidence type="ECO:0000256" key="16">
    <source>
        <dbReference type="ARBA" id="ARBA00049289"/>
    </source>
</evidence>
<keyword evidence="21" id="KW-1185">Reference proteome</keyword>
<evidence type="ECO:0000256" key="18">
    <source>
        <dbReference type="SAM" id="MobiDB-lite"/>
    </source>
</evidence>
<dbReference type="AlphaFoldDB" id="A0A540VK77"/>
<dbReference type="PANTHER" id="PTHR43079">
    <property type="entry name" value="PROBABLE CADMIUM/ZINC-TRANSPORTING ATPASE HMA1"/>
    <property type="match status" value="1"/>
</dbReference>
<comment type="similarity">
    <text evidence="2 17">Belongs to the cation transport ATPase (P-type) (TC 3.A.3) family. Type IB subfamily.</text>
</comment>
<keyword evidence="5 17" id="KW-0812">Transmembrane</keyword>
<evidence type="ECO:0000256" key="6">
    <source>
        <dbReference type="ARBA" id="ARBA00022723"/>
    </source>
</evidence>
<evidence type="ECO:0000256" key="14">
    <source>
        <dbReference type="ARBA" id="ARBA00023065"/>
    </source>
</evidence>
<evidence type="ECO:0000256" key="10">
    <source>
        <dbReference type="ARBA" id="ARBA00022842"/>
    </source>
</evidence>
<dbReference type="NCBIfam" id="TIGR01494">
    <property type="entry name" value="ATPase_P-type"/>
    <property type="match status" value="2"/>
</dbReference>
<organism evidence="20 21">
    <name type="scientific">Litorilinea aerophila</name>
    <dbReference type="NCBI Taxonomy" id="1204385"/>
    <lineage>
        <taxon>Bacteria</taxon>
        <taxon>Bacillati</taxon>
        <taxon>Chloroflexota</taxon>
        <taxon>Caldilineae</taxon>
        <taxon>Caldilineales</taxon>
        <taxon>Caldilineaceae</taxon>
        <taxon>Litorilinea</taxon>
    </lineage>
</organism>
<dbReference type="SFLD" id="SFLDG00002">
    <property type="entry name" value="C1.7:_P-type_atpase_like"/>
    <property type="match status" value="1"/>
</dbReference>
<dbReference type="InParanoid" id="A0A540VK77"/>
<dbReference type="SUPFAM" id="SSF81665">
    <property type="entry name" value="Calcium ATPase, transmembrane domain M"/>
    <property type="match status" value="1"/>
</dbReference>
<keyword evidence="12 17" id="KW-1133">Transmembrane helix</keyword>
<dbReference type="GO" id="GO:0046872">
    <property type="term" value="F:metal ion binding"/>
    <property type="evidence" value="ECO:0007669"/>
    <property type="project" value="UniProtKB-KW"/>
</dbReference>
<evidence type="ECO:0000256" key="13">
    <source>
        <dbReference type="ARBA" id="ARBA00023008"/>
    </source>
</evidence>
<dbReference type="InterPro" id="IPR059000">
    <property type="entry name" value="ATPase_P-type_domA"/>
</dbReference>
<evidence type="ECO:0000256" key="9">
    <source>
        <dbReference type="ARBA" id="ARBA00022840"/>
    </source>
</evidence>
<keyword evidence="8" id="KW-0187">Copper transport</keyword>
<evidence type="ECO:0000256" key="12">
    <source>
        <dbReference type="ARBA" id="ARBA00022989"/>
    </source>
</evidence>
<feature type="transmembrane region" description="Helical" evidence="17">
    <location>
        <begin position="675"/>
        <end position="696"/>
    </location>
</feature>
<dbReference type="Gene3D" id="3.40.1110.10">
    <property type="entry name" value="Calcium-transporting ATPase, cytoplasmic domain N"/>
    <property type="match status" value="1"/>
</dbReference>
<dbReference type="FunCoup" id="A0A540VK77">
    <property type="interactions" value="46"/>
</dbReference>
<dbReference type="GO" id="GO:0016887">
    <property type="term" value="F:ATP hydrolysis activity"/>
    <property type="evidence" value="ECO:0007669"/>
    <property type="project" value="InterPro"/>
</dbReference>
<dbReference type="OrthoDB" id="135399at2"/>
<keyword evidence="4" id="KW-0813">Transport</keyword>
<feature type="domain" description="P-type ATPase A" evidence="19">
    <location>
        <begin position="198"/>
        <end position="297"/>
    </location>
</feature>
<keyword evidence="20" id="KW-0378">Hydrolase</keyword>
<evidence type="ECO:0000256" key="1">
    <source>
        <dbReference type="ARBA" id="ARBA00004651"/>
    </source>
</evidence>
<dbReference type="SFLD" id="SFLDS00003">
    <property type="entry name" value="Haloacid_Dehalogenase"/>
    <property type="match status" value="1"/>
</dbReference>
<dbReference type="PRINTS" id="PR00941">
    <property type="entry name" value="CDATPASE"/>
</dbReference>
<evidence type="ECO:0000313" key="20">
    <source>
        <dbReference type="EMBL" id="TQE97151.1"/>
    </source>
</evidence>
<name>A0A540VK77_9CHLR</name>
<comment type="catalytic activity">
    <reaction evidence="16">
        <text>Cu(+)(in) + ATP + H2O = Cu(+)(out) + ADP + phosphate + H(+)</text>
        <dbReference type="Rhea" id="RHEA:25792"/>
        <dbReference type="ChEBI" id="CHEBI:15377"/>
        <dbReference type="ChEBI" id="CHEBI:15378"/>
        <dbReference type="ChEBI" id="CHEBI:30616"/>
        <dbReference type="ChEBI" id="CHEBI:43474"/>
        <dbReference type="ChEBI" id="CHEBI:49552"/>
        <dbReference type="ChEBI" id="CHEBI:456216"/>
        <dbReference type="EC" id="7.2.2.8"/>
    </reaction>
</comment>
<dbReference type="InterPro" id="IPR001757">
    <property type="entry name" value="P_typ_ATPase"/>
</dbReference>
<dbReference type="NCBIfam" id="TIGR01525">
    <property type="entry name" value="ATPase-IB_hvy"/>
    <property type="match status" value="1"/>
</dbReference>
<evidence type="ECO:0000256" key="7">
    <source>
        <dbReference type="ARBA" id="ARBA00022741"/>
    </source>
</evidence>
<evidence type="ECO:0000256" key="8">
    <source>
        <dbReference type="ARBA" id="ARBA00022796"/>
    </source>
</evidence>
<keyword evidence="15 17" id="KW-0472">Membrane</keyword>
<accession>A0A540VK77</accession>
<dbReference type="FunFam" id="3.40.50.1000:FF:000144">
    <property type="entry name" value="copper-transporting ATPase 1 isoform X2"/>
    <property type="match status" value="1"/>
</dbReference>
<dbReference type="PANTHER" id="PTHR43079:SF1">
    <property type="entry name" value="CADMIUM_ZINC-TRANSPORTING ATPASE HMA1, CHLOROPLASTIC-RELATED"/>
    <property type="match status" value="1"/>
</dbReference>
<keyword evidence="13" id="KW-0186">Copper</keyword>
<feature type="transmembrane region" description="Helical" evidence="17">
    <location>
        <begin position="318"/>
        <end position="337"/>
    </location>
</feature>
<keyword evidence="9 17" id="KW-0067">ATP-binding</keyword>
<protein>
    <recommendedName>
        <fullName evidence="3">P-type Cu(+) transporter</fullName>
        <ecNumber evidence="3">7.2.2.8</ecNumber>
    </recommendedName>
</protein>
<comment type="subcellular location">
    <subcellularLocation>
        <location evidence="1">Cell membrane</location>
        <topology evidence="1">Multi-pass membrane protein</topology>
    </subcellularLocation>
</comment>
<dbReference type="InterPro" id="IPR018303">
    <property type="entry name" value="ATPase_P-typ_P_site"/>
</dbReference>
<dbReference type="EC" id="7.2.2.8" evidence="3"/>
<evidence type="ECO:0000256" key="15">
    <source>
        <dbReference type="ARBA" id="ARBA00023136"/>
    </source>
</evidence>
<dbReference type="FunFam" id="2.70.150.10:FF:000002">
    <property type="entry name" value="Copper-transporting ATPase 1, putative"/>
    <property type="match status" value="1"/>
</dbReference>
<dbReference type="Gene3D" id="3.40.50.1000">
    <property type="entry name" value="HAD superfamily/HAD-like"/>
    <property type="match status" value="1"/>
</dbReference>
<reference evidence="20 21" key="1">
    <citation type="submission" date="2019-06" db="EMBL/GenBank/DDBJ databases">
        <title>Genome sequence of Litorilinea aerophila BAA-2444.</title>
        <authorList>
            <person name="Maclea K.S."/>
            <person name="Maurais E.G."/>
            <person name="Iannazzi L.C."/>
        </authorList>
    </citation>
    <scope>NUCLEOTIDE SEQUENCE [LARGE SCALE GENOMIC DNA]</scope>
    <source>
        <strain evidence="20 21">ATCC BAA-2444</strain>
    </source>
</reference>
<evidence type="ECO:0000256" key="3">
    <source>
        <dbReference type="ARBA" id="ARBA00012517"/>
    </source>
</evidence>
<keyword evidence="10" id="KW-0460">Magnesium</keyword>
<dbReference type="NCBIfam" id="TIGR01512">
    <property type="entry name" value="ATPase-IB2_Cd"/>
    <property type="match status" value="1"/>
</dbReference>
<evidence type="ECO:0000256" key="2">
    <source>
        <dbReference type="ARBA" id="ARBA00006024"/>
    </source>
</evidence>
<feature type="region of interest" description="Disordered" evidence="18">
    <location>
        <begin position="1"/>
        <end position="21"/>
    </location>
</feature>
<dbReference type="Proteomes" id="UP000317371">
    <property type="component" value="Unassembled WGS sequence"/>
</dbReference>
<feature type="transmembrane region" description="Helical" evidence="17">
    <location>
        <begin position="87"/>
        <end position="106"/>
    </location>
</feature>
<dbReference type="Pfam" id="PF00702">
    <property type="entry name" value="Hydrolase"/>
    <property type="match status" value="1"/>
</dbReference>
<dbReference type="SUPFAM" id="SSF81653">
    <property type="entry name" value="Calcium ATPase, transduction domain A"/>
    <property type="match status" value="1"/>
</dbReference>
<feature type="transmembrane region" description="Helical" evidence="17">
    <location>
        <begin position="112"/>
        <end position="133"/>
    </location>
</feature>
<dbReference type="SFLD" id="SFLDF00027">
    <property type="entry name" value="p-type_atpase"/>
    <property type="match status" value="1"/>
</dbReference>
<evidence type="ECO:0000256" key="5">
    <source>
        <dbReference type="ARBA" id="ARBA00022692"/>
    </source>
</evidence>
<dbReference type="CDD" id="cd07551">
    <property type="entry name" value="P-type_ATPase_HM_ZosA_PfeT-like"/>
    <property type="match status" value="1"/>
</dbReference>
<keyword evidence="11" id="KW-1278">Translocase</keyword>
<keyword evidence="6 17" id="KW-0479">Metal-binding</keyword>
<dbReference type="PRINTS" id="PR00119">
    <property type="entry name" value="CATATPASE"/>
</dbReference>
<evidence type="ECO:0000256" key="17">
    <source>
        <dbReference type="RuleBase" id="RU362081"/>
    </source>
</evidence>
<dbReference type="InterPro" id="IPR051949">
    <property type="entry name" value="Cation_Transport_ATPase"/>
</dbReference>
<keyword evidence="14" id="KW-0406">Ion transport</keyword>
<keyword evidence="17" id="KW-1003">Cell membrane</keyword>
<dbReference type="InterPro" id="IPR023214">
    <property type="entry name" value="HAD_sf"/>
</dbReference>
<feature type="transmembrane region" description="Helical" evidence="17">
    <location>
        <begin position="349"/>
        <end position="376"/>
    </location>
</feature>
<dbReference type="InterPro" id="IPR008250">
    <property type="entry name" value="ATPase_P-typ_transduc_dom_A_sf"/>
</dbReference>
<dbReference type="Pfam" id="PF00122">
    <property type="entry name" value="E1-E2_ATPase"/>
    <property type="match status" value="1"/>
</dbReference>
<dbReference type="GO" id="GO:0005524">
    <property type="term" value="F:ATP binding"/>
    <property type="evidence" value="ECO:0007669"/>
    <property type="project" value="UniProtKB-UniRule"/>
</dbReference>
<dbReference type="InterPro" id="IPR023299">
    <property type="entry name" value="ATPase_P-typ_cyto_dom_N"/>
</dbReference>
<gene>
    <name evidence="20" type="primary">cadA</name>
    <name evidence="20" type="ORF">FKZ61_03765</name>
</gene>
<dbReference type="InterPro" id="IPR044492">
    <property type="entry name" value="P_typ_ATPase_HD_dom"/>
</dbReference>
<dbReference type="PROSITE" id="PS00154">
    <property type="entry name" value="ATPASE_E1_E2"/>
    <property type="match status" value="1"/>
</dbReference>
<keyword evidence="7 17" id="KW-0547">Nucleotide-binding</keyword>
<dbReference type="SUPFAM" id="SSF56784">
    <property type="entry name" value="HAD-like"/>
    <property type="match status" value="1"/>
</dbReference>
<dbReference type="InterPro" id="IPR036412">
    <property type="entry name" value="HAD-like_sf"/>
</dbReference>
<dbReference type="EMBL" id="VIGC01000004">
    <property type="protein sequence ID" value="TQE97151.1"/>
    <property type="molecule type" value="Genomic_DNA"/>
</dbReference>
<comment type="caution">
    <text evidence="20">The sequence shown here is derived from an EMBL/GenBank/DDBJ whole genome shotgun (WGS) entry which is preliminary data.</text>
</comment>
<evidence type="ECO:0000259" key="19">
    <source>
        <dbReference type="Pfam" id="PF00122"/>
    </source>
</evidence>
<evidence type="ECO:0000256" key="11">
    <source>
        <dbReference type="ARBA" id="ARBA00022967"/>
    </source>
</evidence>
<dbReference type="InterPro" id="IPR023298">
    <property type="entry name" value="ATPase_P-typ_TM_dom_sf"/>
</dbReference>